<dbReference type="EMBL" id="JAFEJA010000001">
    <property type="protein sequence ID" value="MBM9620095.1"/>
    <property type="molecule type" value="Genomic_DNA"/>
</dbReference>
<name>A0ABS2URK5_9ACTN</name>
<dbReference type="Pfam" id="PF13560">
    <property type="entry name" value="HTH_31"/>
    <property type="match status" value="1"/>
</dbReference>
<accession>A0ABS2URK5</accession>
<dbReference type="Pfam" id="PF19054">
    <property type="entry name" value="DUF5753"/>
    <property type="match status" value="1"/>
</dbReference>
<dbReference type="Proteomes" id="UP000664109">
    <property type="component" value="Unassembled WGS sequence"/>
</dbReference>
<evidence type="ECO:0000313" key="2">
    <source>
        <dbReference type="EMBL" id="MBM9620095.1"/>
    </source>
</evidence>
<evidence type="ECO:0000313" key="3">
    <source>
        <dbReference type="Proteomes" id="UP000664109"/>
    </source>
</evidence>
<organism evidence="2 3">
    <name type="scientific">Streptomyces zhihengii</name>
    <dbReference type="NCBI Taxonomy" id="1818004"/>
    <lineage>
        <taxon>Bacteria</taxon>
        <taxon>Bacillati</taxon>
        <taxon>Actinomycetota</taxon>
        <taxon>Actinomycetes</taxon>
        <taxon>Kitasatosporales</taxon>
        <taxon>Streptomycetaceae</taxon>
        <taxon>Streptomyces</taxon>
    </lineage>
</organism>
<comment type="caution">
    <text evidence="2">The sequence shown here is derived from an EMBL/GenBank/DDBJ whole genome shotgun (WGS) entry which is preliminary data.</text>
</comment>
<dbReference type="SMART" id="SM00530">
    <property type="entry name" value="HTH_XRE"/>
    <property type="match status" value="1"/>
</dbReference>
<dbReference type="Gene3D" id="1.10.260.40">
    <property type="entry name" value="lambda repressor-like DNA-binding domains"/>
    <property type="match status" value="1"/>
</dbReference>
<evidence type="ECO:0000259" key="1">
    <source>
        <dbReference type="PROSITE" id="PS50943"/>
    </source>
</evidence>
<keyword evidence="3" id="KW-1185">Reference proteome</keyword>
<sequence length="261" mass="29299">MRLLGRQLARFRETAGLTQRDLATELNLAEETVASIEQGRRPLKPDLADRLDARLDTKGALLVAVENMPEVDLIPAWAEEFLDREQEALALASYENQVVPGLLQTADYARAVFASRIPVMDKDEIEAQTERRLVRRRILQSTPRRSVSFVLWEAVLHVPLGGTHVHRAQLAHLRSLTELPGLAIQVMPFTHTTHPALDGAFVLLETPDHQHLAYTETQRGSHLIHAPDEVSILAQRYAMLRTLALDPDDTRGLLDRLLGET</sequence>
<dbReference type="CDD" id="cd00093">
    <property type="entry name" value="HTH_XRE"/>
    <property type="match status" value="1"/>
</dbReference>
<dbReference type="SUPFAM" id="SSF47413">
    <property type="entry name" value="lambda repressor-like DNA-binding domains"/>
    <property type="match status" value="1"/>
</dbReference>
<proteinExistence type="predicted"/>
<dbReference type="PROSITE" id="PS50943">
    <property type="entry name" value="HTH_CROC1"/>
    <property type="match status" value="1"/>
</dbReference>
<feature type="domain" description="HTH cro/C1-type" evidence="1">
    <location>
        <begin position="8"/>
        <end position="62"/>
    </location>
</feature>
<reference evidence="2 3" key="1">
    <citation type="journal article" date="2016" name="Arch. Microbiol.">
        <title>Streptomyces zhihengii sp. nov., isolated from rhizospheric soil of Psammosilene tunicoides.</title>
        <authorList>
            <person name="Huang M.J."/>
            <person name="Fei J.J."/>
            <person name="Salam N."/>
            <person name="Kim C.J."/>
            <person name="Hozzein W.N."/>
            <person name="Xiao M."/>
            <person name="Huang H.Q."/>
            <person name="Li W.J."/>
        </authorList>
    </citation>
    <scope>NUCLEOTIDE SEQUENCE [LARGE SCALE GENOMIC DNA]</scope>
    <source>
        <strain evidence="2 3">YIM T102</strain>
    </source>
</reference>
<dbReference type="InterPro" id="IPR043917">
    <property type="entry name" value="DUF5753"/>
</dbReference>
<dbReference type="InterPro" id="IPR010982">
    <property type="entry name" value="Lambda_DNA-bd_dom_sf"/>
</dbReference>
<dbReference type="InterPro" id="IPR001387">
    <property type="entry name" value="Cro/C1-type_HTH"/>
</dbReference>
<gene>
    <name evidence="2" type="ORF">JE024_15380</name>
</gene>
<protein>
    <submittedName>
        <fullName evidence="2">Helix-turn-helix transcriptional regulator</fullName>
    </submittedName>
</protein>